<evidence type="ECO:0000313" key="2">
    <source>
        <dbReference type="Proteomes" id="UP000177331"/>
    </source>
</evidence>
<proteinExistence type="predicted"/>
<organism evidence="1 2">
    <name type="scientific">Candidatus Uhrbacteria bacterium RIFOXYB2_FULL_45_11</name>
    <dbReference type="NCBI Taxonomy" id="1802421"/>
    <lineage>
        <taxon>Bacteria</taxon>
        <taxon>Candidatus Uhriibacteriota</taxon>
    </lineage>
</organism>
<gene>
    <name evidence="1" type="ORF">A2318_01855</name>
</gene>
<dbReference type="Proteomes" id="UP000177331">
    <property type="component" value="Unassembled WGS sequence"/>
</dbReference>
<sequence>MAKPSRVKLMRALRESCVEAGVSVHPEVEAFFKEFPERTGQYVNLVGELRLVPHEVHDDGKHVTIYIDRNDLEDSSGRLNLISVTFERGVFDQVE</sequence>
<reference evidence="1 2" key="1">
    <citation type="journal article" date="2016" name="Nat. Commun.">
        <title>Thousands of microbial genomes shed light on interconnected biogeochemical processes in an aquifer system.</title>
        <authorList>
            <person name="Anantharaman K."/>
            <person name="Brown C.T."/>
            <person name="Hug L.A."/>
            <person name="Sharon I."/>
            <person name="Castelle C.J."/>
            <person name="Probst A.J."/>
            <person name="Thomas B.C."/>
            <person name="Singh A."/>
            <person name="Wilkins M.J."/>
            <person name="Karaoz U."/>
            <person name="Brodie E.L."/>
            <person name="Williams K.H."/>
            <person name="Hubbard S.S."/>
            <person name="Banfield J.F."/>
        </authorList>
    </citation>
    <scope>NUCLEOTIDE SEQUENCE [LARGE SCALE GENOMIC DNA]</scope>
</reference>
<dbReference type="EMBL" id="MGFD01000061">
    <property type="protein sequence ID" value="OGL96948.1"/>
    <property type="molecule type" value="Genomic_DNA"/>
</dbReference>
<protein>
    <submittedName>
        <fullName evidence="1">Uncharacterized protein</fullName>
    </submittedName>
</protein>
<dbReference type="AlphaFoldDB" id="A0A1F7W3J9"/>
<evidence type="ECO:0000313" key="1">
    <source>
        <dbReference type="EMBL" id="OGL96948.1"/>
    </source>
</evidence>
<comment type="caution">
    <text evidence="1">The sequence shown here is derived from an EMBL/GenBank/DDBJ whole genome shotgun (WGS) entry which is preliminary data.</text>
</comment>
<name>A0A1F7W3J9_9BACT</name>
<accession>A0A1F7W3J9</accession>